<reference evidence="3 4" key="1">
    <citation type="submission" date="2022-04" db="EMBL/GenBank/DDBJ databases">
        <title>Human microbiome associated bacterial genomes.</title>
        <authorList>
            <person name="Sandstrom S."/>
            <person name="Salamzade R."/>
            <person name="Kalan L.R."/>
        </authorList>
    </citation>
    <scope>NUCLEOTIDE SEQUENCE [LARGE SCALE GENOMIC DNA]</scope>
    <source>
        <strain evidence="4">p3-SID767</strain>
    </source>
</reference>
<evidence type="ECO:0000256" key="2">
    <source>
        <dbReference type="ARBA" id="ARBA00023204"/>
    </source>
</evidence>
<dbReference type="InterPro" id="IPR051912">
    <property type="entry name" value="Alkylbase_DNA_Glycosylase/TA"/>
</dbReference>
<comment type="caution">
    <text evidence="3">The sequence shown here is derived from an EMBL/GenBank/DDBJ whole genome shotgun (WGS) entry which is preliminary data.</text>
</comment>
<dbReference type="RefSeq" id="WP_260073798.1">
    <property type="nucleotide sequence ID" value="NZ_JALXMO010000052.1"/>
</dbReference>
<dbReference type="PANTHER" id="PTHR43003">
    <property type="entry name" value="DNA-3-METHYLADENINE GLYCOSYLASE"/>
    <property type="match status" value="1"/>
</dbReference>
<protein>
    <submittedName>
        <fullName evidence="3">3-methyladenine DNA glycosylase</fullName>
    </submittedName>
</protein>
<dbReference type="Gene3D" id="1.10.340.30">
    <property type="entry name" value="Hypothetical protein, domain 2"/>
    <property type="match status" value="1"/>
</dbReference>
<dbReference type="InterPro" id="IPR011257">
    <property type="entry name" value="DNA_glycosylase"/>
</dbReference>
<dbReference type="SUPFAM" id="SSF48150">
    <property type="entry name" value="DNA-glycosylase"/>
    <property type="match status" value="1"/>
</dbReference>
<sequence>MESAASSAVAHAESVVDLHGPYDLPRSLGVLQRGHADPTIRVDPGSFPGGGRGTPGAGAWLAQRIYADDGAELGQATYRFDQLGTSTVRVRTAASSQETAQLALQRAALILGAADDWQELEFLLDAMGDRISTTLARIRREHPGVRLPATGALFDQLVTATLEQKVTHDQARFSWRNLIRSYAEPAPSYSGLLAPQWLRLPLTGGQLRAVPSWEWHRLWVQPPLSRTVLQVAARARSIHRLGAATLAEAFALEDLQEQLVSIPGIGPWTVAEALQRSHGAADLPSVGDFHLSAFVGEALTGRRTDDAGMLQLLEPFRPHRHRVIRLLGLSGFRHQRFGAKLAPADYRDR</sequence>
<keyword evidence="2" id="KW-0234">DNA repair</keyword>
<accession>A0ABT2HTC4</accession>
<keyword evidence="1" id="KW-0227">DNA damage</keyword>
<keyword evidence="4" id="KW-1185">Reference proteome</keyword>
<dbReference type="PANTHER" id="PTHR43003:SF6">
    <property type="entry name" value="DNA GLYCOSYLASE"/>
    <property type="match status" value="1"/>
</dbReference>
<evidence type="ECO:0000313" key="4">
    <source>
        <dbReference type="Proteomes" id="UP001205046"/>
    </source>
</evidence>
<proteinExistence type="predicted"/>
<dbReference type="Proteomes" id="UP001205046">
    <property type="component" value="Unassembled WGS sequence"/>
</dbReference>
<evidence type="ECO:0000313" key="3">
    <source>
        <dbReference type="EMBL" id="MCT1607951.1"/>
    </source>
</evidence>
<organism evidence="3 4">
    <name type="scientific">Nesterenkonia massiliensis</name>
    <dbReference type="NCBI Taxonomy" id="1232429"/>
    <lineage>
        <taxon>Bacteria</taxon>
        <taxon>Bacillati</taxon>
        <taxon>Actinomycetota</taxon>
        <taxon>Actinomycetes</taxon>
        <taxon>Micrococcales</taxon>
        <taxon>Micrococcaceae</taxon>
        <taxon>Nesterenkonia</taxon>
    </lineage>
</organism>
<evidence type="ECO:0000256" key="1">
    <source>
        <dbReference type="ARBA" id="ARBA00022763"/>
    </source>
</evidence>
<dbReference type="EMBL" id="JALXMO010000052">
    <property type="protein sequence ID" value="MCT1607951.1"/>
    <property type="molecule type" value="Genomic_DNA"/>
</dbReference>
<gene>
    <name evidence="3" type="ORF">M3B43_11620</name>
</gene>
<name>A0ABT2HTC4_9MICC</name>